<name>A0A084QH82_STAC4</name>
<dbReference type="InterPro" id="IPR036890">
    <property type="entry name" value="HATPase_C_sf"/>
</dbReference>
<dbReference type="PRINTS" id="PR00344">
    <property type="entry name" value="BCTRLSENSOR"/>
</dbReference>
<evidence type="ECO:0000256" key="7">
    <source>
        <dbReference type="SAM" id="MobiDB-lite"/>
    </source>
</evidence>
<dbReference type="Proteomes" id="UP000028524">
    <property type="component" value="Unassembled WGS sequence"/>
</dbReference>
<dbReference type="Gene3D" id="3.30.450.40">
    <property type="match status" value="1"/>
</dbReference>
<evidence type="ECO:0000259" key="9">
    <source>
        <dbReference type="PROSITE" id="PS50110"/>
    </source>
</evidence>
<dbReference type="PROSITE" id="PS50109">
    <property type="entry name" value="HIS_KIN"/>
    <property type="match status" value="1"/>
</dbReference>
<gene>
    <name evidence="10" type="ORF">S40285_01795</name>
</gene>
<dbReference type="Pfam" id="PF02518">
    <property type="entry name" value="HATPase_c"/>
    <property type="match status" value="1"/>
</dbReference>
<dbReference type="Gene3D" id="3.40.50.2300">
    <property type="match status" value="1"/>
</dbReference>
<dbReference type="OrthoDB" id="21225at2759"/>
<dbReference type="SUPFAM" id="SSF55874">
    <property type="entry name" value="ATPase domain of HSP90 chaperone/DNA topoisomerase II/histidine kinase"/>
    <property type="match status" value="1"/>
</dbReference>
<dbReference type="Gene3D" id="3.30.565.10">
    <property type="entry name" value="Histidine kinase-like ATPase, C-terminal domain"/>
    <property type="match status" value="1"/>
</dbReference>
<dbReference type="Pfam" id="PF00072">
    <property type="entry name" value="Response_reg"/>
    <property type="match status" value="1"/>
</dbReference>
<reference evidence="10 11" key="1">
    <citation type="journal article" date="2014" name="BMC Genomics">
        <title>Comparative genome sequencing reveals chemotype-specific gene clusters in the toxigenic black mold Stachybotrys.</title>
        <authorList>
            <person name="Semeiks J."/>
            <person name="Borek D."/>
            <person name="Otwinowski Z."/>
            <person name="Grishin N.V."/>
        </authorList>
    </citation>
    <scope>NUCLEOTIDE SEQUENCE [LARGE SCALE GENOMIC DNA]</scope>
    <source>
        <strain evidence="10 11">IBT 40285</strain>
    </source>
</reference>
<dbReference type="CDD" id="cd00082">
    <property type="entry name" value="HisKA"/>
    <property type="match status" value="1"/>
</dbReference>
<dbReference type="STRING" id="1283841.A0A084QH82"/>
<organism evidence="10 11">
    <name type="scientific">Stachybotrys chlorohalonatus (strain IBT 40285)</name>
    <dbReference type="NCBI Taxonomy" id="1283841"/>
    <lineage>
        <taxon>Eukaryota</taxon>
        <taxon>Fungi</taxon>
        <taxon>Dikarya</taxon>
        <taxon>Ascomycota</taxon>
        <taxon>Pezizomycotina</taxon>
        <taxon>Sordariomycetes</taxon>
        <taxon>Hypocreomycetidae</taxon>
        <taxon>Hypocreales</taxon>
        <taxon>Stachybotryaceae</taxon>
        <taxon>Stachybotrys</taxon>
    </lineage>
</organism>
<dbReference type="PROSITE" id="PS50110">
    <property type="entry name" value="RESPONSE_REGULATORY"/>
    <property type="match status" value="1"/>
</dbReference>
<dbReference type="Gene3D" id="1.10.287.130">
    <property type="match status" value="1"/>
</dbReference>
<dbReference type="InterPro" id="IPR036097">
    <property type="entry name" value="HisK_dim/P_sf"/>
</dbReference>
<feature type="region of interest" description="Disordered" evidence="7">
    <location>
        <begin position="778"/>
        <end position="842"/>
    </location>
</feature>
<accession>A0A084QH82</accession>
<evidence type="ECO:0000313" key="11">
    <source>
        <dbReference type="Proteomes" id="UP000028524"/>
    </source>
</evidence>
<dbReference type="InterPro" id="IPR001789">
    <property type="entry name" value="Sig_transdc_resp-reg_receiver"/>
</dbReference>
<keyword evidence="4" id="KW-0808">Transferase</keyword>
<dbReference type="EMBL" id="KL660741">
    <property type="protein sequence ID" value="KFA63317.1"/>
    <property type="molecule type" value="Genomic_DNA"/>
</dbReference>
<dbReference type="Pfam" id="PF00512">
    <property type="entry name" value="HisKA"/>
    <property type="match status" value="1"/>
</dbReference>
<dbReference type="AlphaFoldDB" id="A0A084QH82"/>
<proteinExistence type="predicted"/>
<dbReference type="SMART" id="SM00388">
    <property type="entry name" value="HisKA"/>
    <property type="match status" value="1"/>
</dbReference>
<dbReference type="GO" id="GO:0005886">
    <property type="term" value="C:plasma membrane"/>
    <property type="evidence" value="ECO:0007669"/>
    <property type="project" value="TreeGrafter"/>
</dbReference>
<feature type="modified residue" description="4-aspartylphosphate" evidence="6">
    <location>
        <position position="919"/>
    </location>
</feature>
<dbReference type="PANTHER" id="PTHR43047">
    <property type="entry name" value="TWO-COMPONENT HISTIDINE PROTEIN KINASE"/>
    <property type="match status" value="1"/>
</dbReference>
<dbReference type="GO" id="GO:0009927">
    <property type="term" value="F:histidine phosphotransfer kinase activity"/>
    <property type="evidence" value="ECO:0007669"/>
    <property type="project" value="TreeGrafter"/>
</dbReference>
<evidence type="ECO:0000256" key="2">
    <source>
        <dbReference type="ARBA" id="ARBA00012438"/>
    </source>
</evidence>
<keyword evidence="5" id="KW-0418">Kinase</keyword>
<evidence type="ECO:0000256" key="3">
    <source>
        <dbReference type="ARBA" id="ARBA00022553"/>
    </source>
</evidence>
<dbReference type="InterPro" id="IPR029016">
    <property type="entry name" value="GAF-like_dom_sf"/>
</dbReference>
<dbReference type="SMART" id="SM00448">
    <property type="entry name" value="REC"/>
    <property type="match status" value="1"/>
</dbReference>
<dbReference type="CDD" id="cd17546">
    <property type="entry name" value="REC_hyHK_CKI1_RcsC-like"/>
    <property type="match status" value="1"/>
</dbReference>
<comment type="catalytic activity">
    <reaction evidence="1">
        <text>ATP + protein L-histidine = ADP + protein N-phospho-L-histidine.</text>
        <dbReference type="EC" id="2.7.13.3"/>
    </reaction>
</comment>
<dbReference type="EC" id="2.7.13.3" evidence="2"/>
<keyword evidence="3 6" id="KW-0597">Phosphoprotein</keyword>
<dbReference type="InterPro" id="IPR003594">
    <property type="entry name" value="HATPase_dom"/>
</dbReference>
<dbReference type="SUPFAM" id="SSF52172">
    <property type="entry name" value="CheY-like"/>
    <property type="match status" value="1"/>
</dbReference>
<evidence type="ECO:0000259" key="8">
    <source>
        <dbReference type="PROSITE" id="PS50109"/>
    </source>
</evidence>
<dbReference type="HOGENOM" id="CLU_012737_0_0_1"/>
<evidence type="ECO:0000256" key="6">
    <source>
        <dbReference type="PROSITE-ProRule" id="PRU00169"/>
    </source>
</evidence>
<dbReference type="InterPro" id="IPR011006">
    <property type="entry name" value="CheY-like_superfamily"/>
</dbReference>
<dbReference type="InterPro" id="IPR005467">
    <property type="entry name" value="His_kinase_dom"/>
</dbReference>
<evidence type="ECO:0000256" key="5">
    <source>
        <dbReference type="ARBA" id="ARBA00022777"/>
    </source>
</evidence>
<dbReference type="PANTHER" id="PTHR43047:SF72">
    <property type="entry name" value="OSMOSENSING HISTIDINE PROTEIN KINASE SLN1"/>
    <property type="match status" value="1"/>
</dbReference>
<dbReference type="InParanoid" id="A0A084QH82"/>
<sequence>MAAPSANRQSLPVFPKADAAVLSSKHPLPESRPDTIGPIYDLDNVDKPLEAWSPETHDAHYPRKTIPYAPAPIPSPPQNASGRYLRAFLADNERLRLSMLWYYTRDVMNETEFLSGLQEKVHLAHEATGWESAIIGMLDLNVYVRLATVGIDLGIVPRGETLCAHTITQPPGSAFLLPNMVEDWRFQGSPYVESGGLKGYAGVPLRLKTESGDTVSLGTLCVVSKNSHEPLTKSQQHTLAHLADWVVSDLVQCTRVRRQRERRRMDDLLSRAHVEMAHAAPEDCIREILSSAYPDALVWLKSSKVKHIELEDQAPISLSNLELGVWENTDYLDEIIAKSNCHEPPRDKVVRAMAANFECIWGPSILVVASKDCRLVFDDVDLWFVQGCANLLSQTWQKRLLDEAMAAKEKFLRGFSHQLRTPIHGILGSVELLAEELMLQSALVETTSSATDAGGHHIYIDTIKSSGRDLIATVNSMITLNRWADVAAKERNYTTHTIDQLEADLANATRKAISGDSRYQAFIFFSHNLASACDSFRADMDILRDSLFPLLMNAIQSTPNGIINVTVSLNAEGRELIVDIEDTGHGMHHDDQKRIFEPYEKIAEHSTGAGLGLTLASKFATLLNGSIDLVTSAVGQGSHFRATFRDIDIVSSNTPSEPLTGKLKHLPSKFHHLAAAPDSTYLLDCLSKFLTAHHYAAADAGEESFAVIDYVPDSDQRRAHAAQIPPGQVAVCLVPSTDSDPCSPRDNIVYVYGPFSKATLTLALAEADKLLSEIVSSQTDAPDPLAPSLSQLKIEGPRSAVEAGSPTSLPAKTNPPQPHVEDDSEHDLRNDPAPNGENVAVPAQNLSPAPVFQAVSSTPTALLVDDNVINLRIMQMYCSKRGLPYHAAKNGKEAVEMFSKHQLRAASGEGAAIQLVLMDLQMPLCDGLEATRQIRVLEKEKNWGISALFIVTGQDNPDDRASAVDAGAQEFFVKPLSLKELDRHMKQYFPAFTR</sequence>
<evidence type="ECO:0000256" key="1">
    <source>
        <dbReference type="ARBA" id="ARBA00000085"/>
    </source>
</evidence>
<dbReference type="OMA" id="MEDWRFR"/>
<dbReference type="InterPro" id="IPR003661">
    <property type="entry name" value="HisK_dim/P_dom"/>
</dbReference>
<keyword evidence="11" id="KW-1185">Reference proteome</keyword>
<dbReference type="GO" id="GO:0000155">
    <property type="term" value="F:phosphorelay sensor kinase activity"/>
    <property type="evidence" value="ECO:0007669"/>
    <property type="project" value="InterPro"/>
</dbReference>
<evidence type="ECO:0000313" key="10">
    <source>
        <dbReference type="EMBL" id="KFA63317.1"/>
    </source>
</evidence>
<evidence type="ECO:0000256" key="4">
    <source>
        <dbReference type="ARBA" id="ARBA00022679"/>
    </source>
</evidence>
<dbReference type="SUPFAM" id="SSF55781">
    <property type="entry name" value="GAF domain-like"/>
    <property type="match status" value="1"/>
</dbReference>
<protein>
    <recommendedName>
        <fullName evidence="2">histidine kinase</fullName>
        <ecNumber evidence="2">2.7.13.3</ecNumber>
    </recommendedName>
</protein>
<dbReference type="SUPFAM" id="SSF47384">
    <property type="entry name" value="Homodimeric domain of signal transducing histidine kinase"/>
    <property type="match status" value="1"/>
</dbReference>
<feature type="domain" description="Histidine kinase" evidence="8">
    <location>
        <begin position="414"/>
        <end position="648"/>
    </location>
</feature>
<feature type="domain" description="Response regulatory" evidence="9">
    <location>
        <begin position="860"/>
        <end position="989"/>
    </location>
</feature>
<dbReference type="SMART" id="SM00387">
    <property type="entry name" value="HATPase_c"/>
    <property type="match status" value="1"/>
</dbReference>
<dbReference type="InterPro" id="IPR004358">
    <property type="entry name" value="Sig_transdc_His_kin-like_C"/>
</dbReference>